<sequence>MFLPFQKMYILKLVLFSLSLFSSFAFASEIDWQSKAADHIRLNIILFINLGLFILILFFSIRHIKKLKRLNITITNESLIDPLTKVLNRKGFHEQVSRLDKQSGFLLIADIDNFKLINDRFGHNAGDKVLQRVAHALKVQTREKDIVGRYGGEEFVVFFPSNDVETVKKISHRLVLAIASLNLNDISPELTGVTISAGVDKGDTKRSKFERLYENADQLLYKAKAAGKNQVIVFDN</sequence>
<keyword evidence="3" id="KW-0812">Transmembrane</keyword>
<protein>
    <recommendedName>
        <fullName evidence="1">diguanylate cyclase</fullName>
        <ecNumber evidence="1">2.7.7.65</ecNumber>
    </recommendedName>
</protein>
<comment type="caution">
    <text evidence="6">The sequence shown here is derived from an EMBL/GenBank/DDBJ whole genome shotgun (WGS) entry which is preliminary data.</text>
</comment>
<comment type="catalytic activity">
    <reaction evidence="2">
        <text>2 GTP = 3',3'-c-di-GMP + 2 diphosphate</text>
        <dbReference type="Rhea" id="RHEA:24898"/>
        <dbReference type="ChEBI" id="CHEBI:33019"/>
        <dbReference type="ChEBI" id="CHEBI:37565"/>
        <dbReference type="ChEBI" id="CHEBI:58805"/>
        <dbReference type="EC" id="2.7.7.65"/>
    </reaction>
</comment>
<dbReference type="RefSeq" id="WP_138580048.1">
    <property type="nucleotide sequence ID" value="NZ_BJUT01000044.1"/>
</dbReference>
<dbReference type="PROSITE" id="PS50887">
    <property type="entry name" value="GGDEF"/>
    <property type="match status" value="1"/>
</dbReference>
<organism evidence="6 7">
    <name type="scientific">Pseudoalteromonas atlantica</name>
    <name type="common">Alteromonas atlantica</name>
    <dbReference type="NCBI Taxonomy" id="288"/>
    <lineage>
        <taxon>Bacteria</taxon>
        <taxon>Pseudomonadati</taxon>
        <taxon>Pseudomonadota</taxon>
        <taxon>Gammaproteobacteria</taxon>
        <taxon>Alteromonadales</taxon>
        <taxon>Pseudoalteromonadaceae</taxon>
        <taxon>Pseudoalteromonas</taxon>
    </lineage>
</organism>
<feature type="chain" id="PRO_5045715118" description="diguanylate cyclase" evidence="4">
    <location>
        <begin position="28"/>
        <end position="236"/>
    </location>
</feature>
<dbReference type="InterPro" id="IPR043128">
    <property type="entry name" value="Rev_trsase/Diguanyl_cyclase"/>
</dbReference>
<evidence type="ECO:0000256" key="3">
    <source>
        <dbReference type="SAM" id="Phobius"/>
    </source>
</evidence>
<keyword evidence="3" id="KW-1133">Transmembrane helix</keyword>
<accession>A0ABQ0UL66</accession>
<dbReference type="EMBL" id="BJUT01000044">
    <property type="protein sequence ID" value="GEK77794.1"/>
    <property type="molecule type" value="Genomic_DNA"/>
</dbReference>
<dbReference type="Gene3D" id="3.30.70.270">
    <property type="match status" value="1"/>
</dbReference>
<dbReference type="InterPro" id="IPR029787">
    <property type="entry name" value="Nucleotide_cyclase"/>
</dbReference>
<dbReference type="NCBIfam" id="TIGR00254">
    <property type="entry name" value="GGDEF"/>
    <property type="match status" value="1"/>
</dbReference>
<keyword evidence="3" id="KW-0472">Membrane</keyword>
<dbReference type="InterPro" id="IPR050469">
    <property type="entry name" value="Diguanylate_Cyclase"/>
</dbReference>
<dbReference type="Pfam" id="PF00990">
    <property type="entry name" value="GGDEF"/>
    <property type="match status" value="1"/>
</dbReference>
<dbReference type="PANTHER" id="PTHR45138">
    <property type="entry name" value="REGULATORY COMPONENTS OF SENSORY TRANSDUCTION SYSTEM"/>
    <property type="match status" value="1"/>
</dbReference>
<keyword evidence="4" id="KW-0732">Signal</keyword>
<dbReference type="SUPFAM" id="SSF55073">
    <property type="entry name" value="Nucleotide cyclase"/>
    <property type="match status" value="1"/>
</dbReference>
<name>A0ABQ0UL66_PSEAF</name>
<evidence type="ECO:0000259" key="5">
    <source>
        <dbReference type="PROSITE" id="PS50887"/>
    </source>
</evidence>
<evidence type="ECO:0000256" key="4">
    <source>
        <dbReference type="SAM" id="SignalP"/>
    </source>
</evidence>
<feature type="transmembrane region" description="Helical" evidence="3">
    <location>
        <begin position="43"/>
        <end position="61"/>
    </location>
</feature>
<feature type="domain" description="GGDEF" evidence="5">
    <location>
        <begin position="102"/>
        <end position="236"/>
    </location>
</feature>
<keyword evidence="7" id="KW-1185">Reference proteome</keyword>
<dbReference type="EC" id="2.7.7.65" evidence="1"/>
<dbReference type="PANTHER" id="PTHR45138:SF9">
    <property type="entry name" value="DIGUANYLATE CYCLASE DGCM-RELATED"/>
    <property type="match status" value="1"/>
</dbReference>
<gene>
    <name evidence="6" type="ORF">PAT01_30980</name>
</gene>
<dbReference type="InterPro" id="IPR000160">
    <property type="entry name" value="GGDEF_dom"/>
</dbReference>
<feature type="signal peptide" evidence="4">
    <location>
        <begin position="1"/>
        <end position="27"/>
    </location>
</feature>
<evidence type="ECO:0000256" key="1">
    <source>
        <dbReference type="ARBA" id="ARBA00012528"/>
    </source>
</evidence>
<evidence type="ECO:0000313" key="6">
    <source>
        <dbReference type="EMBL" id="GEK77794.1"/>
    </source>
</evidence>
<evidence type="ECO:0000256" key="2">
    <source>
        <dbReference type="ARBA" id="ARBA00034247"/>
    </source>
</evidence>
<dbReference type="Proteomes" id="UP000321189">
    <property type="component" value="Unassembled WGS sequence"/>
</dbReference>
<reference evidence="6 7" key="1">
    <citation type="submission" date="2019-07" db="EMBL/GenBank/DDBJ databases">
        <title>Whole genome shotgun sequence of Pseudoalteromonas atlantica NBRC 103033.</title>
        <authorList>
            <person name="Hosoyama A."/>
            <person name="Uohara A."/>
            <person name="Ohji S."/>
            <person name="Ichikawa N."/>
        </authorList>
    </citation>
    <scope>NUCLEOTIDE SEQUENCE [LARGE SCALE GENOMIC DNA]</scope>
    <source>
        <strain evidence="6 7">NBRC 103033</strain>
    </source>
</reference>
<evidence type="ECO:0000313" key="7">
    <source>
        <dbReference type="Proteomes" id="UP000321189"/>
    </source>
</evidence>
<proteinExistence type="predicted"/>
<dbReference type="SMART" id="SM00267">
    <property type="entry name" value="GGDEF"/>
    <property type="match status" value="1"/>
</dbReference>
<dbReference type="CDD" id="cd01949">
    <property type="entry name" value="GGDEF"/>
    <property type="match status" value="1"/>
</dbReference>